<evidence type="ECO:0000256" key="2">
    <source>
        <dbReference type="ARBA" id="ARBA00022614"/>
    </source>
</evidence>
<protein>
    <submittedName>
        <fullName evidence="5">Uncharacterized protein</fullName>
    </submittedName>
</protein>
<evidence type="ECO:0000256" key="1">
    <source>
        <dbReference type="ARBA" id="ARBA00004196"/>
    </source>
</evidence>
<dbReference type="PANTHER" id="PTHR48059">
    <property type="entry name" value="POLYGALACTURONASE INHIBITOR 1"/>
    <property type="match status" value="1"/>
</dbReference>
<proteinExistence type="predicted"/>
<organism evidence="5 6">
    <name type="scientific">Chytriomyces confervae</name>
    <dbReference type="NCBI Taxonomy" id="246404"/>
    <lineage>
        <taxon>Eukaryota</taxon>
        <taxon>Fungi</taxon>
        <taxon>Fungi incertae sedis</taxon>
        <taxon>Chytridiomycota</taxon>
        <taxon>Chytridiomycota incertae sedis</taxon>
        <taxon>Chytridiomycetes</taxon>
        <taxon>Chytridiales</taxon>
        <taxon>Chytriomycetaceae</taxon>
        <taxon>Chytriomyces</taxon>
    </lineage>
</organism>
<dbReference type="SMART" id="SM00369">
    <property type="entry name" value="LRR_TYP"/>
    <property type="match status" value="3"/>
</dbReference>
<comment type="caution">
    <text evidence="5">The sequence shown here is derived from an EMBL/GenBank/DDBJ whole genome shotgun (WGS) entry which is preliminary data.</text>
</comment>
<evidence type="ECO:0000256" key="3">
    <source>
        <dbReference type="ARBA" id="ARBA00022737"/>
    </source>
</evidence>
<dbReference type="PANTHER" id="PTHR48059:SF12">
    <property type="entry name" value="POLYGALACTURONASE INHIBITOR 1-LIKE"/>
    <property type="match status" value="1"/>
</dbReference>
<accession>A0A507E1H7</accession>
<dbReference type="Proteomes" id="UP000320333">
    <property type="component" value="Unassembled WGS sequence"/>
</dbReference>
<dbReference type="AlphaFoldDB" id="A0A507E1H7"/>
<dbReference type="InterPro" id="IPR051848">
    <property type="entry name" value="PGIP"/>
</dbReference>
<name>A0A507E1H7_9FUNG</name>
<sequence length="322" mass="35406">MTGAIPWEFGNLVNLKNLNLSHPLLDGTIPDSFGHLEVLDISSAMLTAIFLERCQTLEDDQDNKLSGHLPLAIGLLTSLEFLDLSHNQLCGEIPDSVLRFASVGSRPQQPLQQNPQLHLSHKQLSGEIPVGVAMLPALMDLSLNNNNLVGPLHRGIGALRRVINLDVSYNQLTGTVPKRVLKLRSNTRKLDHNQILGLLRVWMRGINSQEIAAVDQGVPDRASRAKARVEPLGLRICSRLSQTAQRSANALVSMKLFQQVAAARRLIEQARNKANMFARAEPASLDEQQKPFTDHTCGKETLSAAEDVQARPFREPQGQGQG</sequence>
<comment type="subcellular location">
    <subcellularLocation>
        <location evidence="1">Cell envelope</location>
    </subcellularLocation>
</comment>
<evidence type="ECO:0000313" key="6">
    <source>
        <dbReference type="Proteomes" id="UP000320333"/>
    </source>
</evidence>
<dbReference type="SUPFAM" id="SSF52058">
    <property type="entry name" value="L domain-like"/>
    <property type="match status" value="1"/>
</dbReference>
<dbReference type="Gene3D" id="3.80.10.10">
    <property type="entry name" value="Ribonuclease Inhibitor"/>
    <property type="match status" value="1"/>
</dbReference>
<feature type="region of interest" description="Disordered" evidence="4">
    <location>
        <begin position="280"/>
        <end position="322"/>
    </location>
</feature>
<evidence type="ECO:0000256" key="4">
    <source>
        <dbReference type="SAM" id="MobiDB-lite"/>
    </source>
</evidence>
<feature type="compositionally biased region" description="Basic and acidic residues" evidence="4">
    <location>
        <begin position="287"/>
        <end position="298"/>
    </location>
</feature>
<gene>
    <name evidence="5" type="ORF">CcCBS67573_g09226</name>
</gene>
<dbReference type="OrthoDB" id="676979at2759"/>
<dbReference type="InterPro" id="IPR001611">
    <property type="entry name" value="Leu-rich_rpt"/>
</dbReference>
<reference evidence="5 6" key="1">
    <citation type="journal article" date="2019" name="Sci. Rep.">
        <title>Comparative genomics of chytrid fungi reveal insights into the obligate biotrophic and pathogenic lifestyle of Synchytrium endobioticum.</title>
        <authorList>
            <person name="van de Vossenberg B.T.L.H."/>
            <person name="Warris S."/>
            <person name="Nguyen H.D.T."/>
            <person name="van Gent-Pelzer M.P.E."/>
            <person name="Joly D.L."/>
            <person name="van de Geest H.C."/>
            <person name="Bonants P.J.M."/>
            <person name="Smith D.S."/>
            <person name="Levesque C.A."/>
            <person name="van der Lee T.A.J."/>
        </authorList>
    </citation>
    <scope>NUCLEOTIDE SEQUENCE [LARGE SCALE GENOMIC DNA]</scope>
    <source>
        <strain evidence="5 6">CBS 675.73</strain>
    </source>
</reference>
<keyword evidence="3" id="KW-0677">Repeat</keyword>
<dbReference type="Pfam" id="PF00560">
    <property type="entry name" value="LRR_1"/>
    <property type="match status" value="2"/>
</dbReference>
<evidence type="ECO:0000313" key="5">
    <source>
        <dbReference type="EMBL" id="TPX57674.1"/>
    </source>
</evidence>
<keyword evidence="2" id="KW-0433">Leucine-rich repeat</keyword>
<dbReference type="STRING" id="246404.A0A507E1H7"/>
<keyword evidence="6" id="KW-1185">Reference proteome</keyword>
<dbReference type="InterPro" id="IPR032675">
    <property type="entry name" value="LRR_dom_sf"/>
</dbReference>
<dbReference type="InterPro" id="IPR003591">
    <property type="entry name" value="Leu-rich_rpt_typical-subtyp"/>
</dbReference>
<dbReference type="EMBL" id="QEAP01000761">
    <property type="protein sequence ID" value="TPX57674.1"/>
    <property type="molecule type" value="Genomic_DNA"/>
</dbReference>